<feature type="region of interest" description="Disordered" evidence="1">
    <location>
        <begin position="75"/>
        <end position="112"/>
    </location>
</feature>
<protein>
    <recommendedName>
        <fullName evidence="2">Amidohydrolase-related domain-containing protein</fullName>
    </recommendedName>
</protein>
<dbReference type="InterPro" id="IPR032466">
    <property type="entry name" value="Metal_Hydrolase"/>
</dbReference>
<dbReference type="Proteomes" id="UP000272888">
    <property type="component" value="Unassembled WGS sequence"/>
</dbReference>
<accession>A0A3A8NPK6</accession>
<proteinExistence type="predicted"/>
<feature type="compositionally biased region" description="Basic and acidic residues" evidence="1">
    <location>
        <begin position="103"/>
        <end position="112"/>
    </location>
</feature>
<evidence type="ECO:0000313" key="3">
    <source>
        <dbReference type="EMBL" id="RKH43085.1"/>
    </source>
</evidence>
<dbReference type="AlphaFoldDB" id="A0A3A8NPK6"/>
<evidence type="ECO:0000259" key="2">
    <source>
        <dbReference type="Pfam" id="PF04909"/>
    </source>
</evidence>
<dbReference type="InterPro" id="IPR006680">
    <property type="entry name" value="Amidohydro-rel"/>
</dbReference>
<dbReference type="Pfam" id="PF04909">
    <property type="entry name" value="Amidohydro_2"/>
    <property type="match status" value="1"/>
</dbReference>
<sequence>MSTGSGRLPTPRSTSSNVYLDISGYQSTLRADGAATVVKKAVSRGINHKVLFGTDWPVLRLKDTQEGFVTAVTADDSPLSDLNATSSSSGTSSACAPPPSCADRSRPEGRGA</sequence>
<dbReference type="Gene3D" id="3.20.20.140">
    <property type="entry name" value="Metal-dependent hydrolases"/>
    <property type="match status" value="1"/>
</dbReference>
<organism evidence="3 4">
    <name type="scientific">Corallococcus llansteffanensis</name>
    <dbReference type="NCBI Taxonomy" id="2316731"/>
    <lineage>
        <taxon>Bacteria</taxon>
        <taxon>Pseudomonadati</taxon>
        <taxon>Myxococcota</taxon>
        <taxon>Myxococcia</taxon>
        <taxon>Myxococcales</taxon>
        <taxon>Cystobacterineae</taxon>
        <taxon>Myxococcaceae</taxon>
        <taxon>Corallococcus</taxon>
    </lineage>
</organism>
<comment type="caution">
    <text evidence="3">The sequence shown here is derived from an EMBL/GenBank/DDBJ whole genome shotgun (WGS) entry which is preliminary data.</text>
</comment>
<evidence type="ECO:0000313" key="4">
    <source>
        <dbReference type="Proteomes" id="UP000272888"/>
    </source>
</evidence>
<dbReference type="RefSeq" id="WP_120647875.1">
    <property type="nucleotide sequence ID" value="NZ_RAWB01000649.1"/>
</dbReference>
<feature type="compositionally biased region" description="Low complexity" evidence="1">
    <location>
        <begin position="77"/>
        <end position="95"/>
    </location>
</feature>
<dbReference type="GO" id="GO:0016787">
    <property type="term" value="F:hydrolase activity"/>
    <property type="evidence" value="ECO:0007669"/>
    <property type="project" value="InterPro"/>
</dbReference>
<gene>
    <name evidence="3" type="ORF">D7V93_37335</name>
</gene>
<evidence type="ECO:0000256" key="1">
    <source>
        <dbReference type="SAM" id="MobiDB-lite"/>
    </source>
</evidence>
<reference evidence="4" key="1">
    <citation type="submission" date="2018-09" db="EMBL/GenBank/DDBJ databases">
        <authorList>
            <person name="Livingstone P.G."/>
            <person name="Whitworth D.E."/>
        </authorList>
    </citation>
    <scope>NUCLEOTIDE SEQUENCE [LARGE SCALE GENOMIC DNA]</scope>
    <source>
        <strain evidence="4">CA051B</strain>
    </source>
</reference>
<dbReference type="EMBL" id="RAWB01000649">
    <property type="protein sequence ID" value="RKH43085.1"/>
    <property type="molecule type" value="Genomic_DNA"/>
</dbReference>
<keyword evidence="4" id="KW-1185">Reference proteome</keyword>
<feature type="domain" description="Amidohydrolase-related" evidence="2">
    <location>
        <begin position="17"/>
        <end position="81"/>
    </location>
</feature>
<name>A0A3A8NPK6_9BACT</name>
<dbReference type="SUPFAM" id="SSF51556">
    <property type="entry name" value="Metallo-dependent hydrolases"/>
    <property type="match status" value="1"/>
</dbReference>